<proteinExistence type="inferred from homology"/>
<accession>A0ABU5RNU9</accession>
<evidence type="ECO:0000313" key="7">
    <source>
        <dbReference type="EMBL" id="MEA5389729.1"/>
    </source>
</evidence>
<keyword evidence="4" id="KW-0479">Metal-binding</keyword>
<organism evidence="7 8">
    <name type="scientific">Cyanobium gracile UHCC 0139</name>
    <dbReference type="NCBI Taxonomy" id="3110308"/>
    <lineage>
        <taxon>Bacteria</taxon>
        <taxon>Bacillati</taxon>
        <taxon>Cyanobacteriota</taxon>
        <taxon>Cyanophyceae</taxon>
        <taxon>Synechococcales</taxon>
        <taxon>Prochlorococcaceae</taxon>
        <taxon>Cyanobium</taxon>
    </lineage>
</organism>
<name>A0ABU5RNU9_9CYAN</name>
<dbReference type="CDD" id="cd00685">
    <property type="entry name" value="Trans_IPPS_HT"/>
    <property type="match status" value="1"/>
</dbReference>
<evidence type="ECO:0000256" key="1">
    <source>
        <dbReference type="ARBA" id="ARBA00001946"/>
    </source>
</evidence>
<evidence type="ECO:0000256" key="5">
    <source>
        <dbReference type="ARBA" id="ARBA00022842"/>
    </source>
</evidence>
<dbReference type="Pfam" id="PF00348">
    <property type="entry name" value="polyprenyl_synt"/>
    <property type="match status" value="1"/>
</dbReference>
<dbReference type="EMBL" id="JAYGHX010000001">
    <property type="protein sequence ID" value="MEA5389729.1"/>
    <property type="molecule type" value="Genomic_DNA"/>
</dbReference>
<sequence length="340" mass="38104">MTRTIQPLLEAYGALIREYVDGYLTSQPQAPYLHELLADYPSRGGKMMRPCICMANARAFGGRLEDAIPFAGAVEILHNALLIHDDIQDESVERRGLPTLHALHGVPLAINAGDAMLLMAFGPLLDHVGSRGGTFARRILDVTRRMARETAEGQALDIGWRQDNRHDISTADYLSMVLKKTAWMATIWPAQVGMLLGTHGLVDPESVVRFGFFLGATFQIQDDLLNFASEPAYGKEPRGDLFEAKRTLLLIHVRDQCHPHERQQLDHFMNLRREERSAESVAWLADLMLSKGSVDYARMVAESLAGAARHEFTRAYGHLPDSQDKDFIEDLVPWVFNRAT</sequence>
<dbReference type="PROSITE" id="PS00444">
    <property type="entry name" value="POLYPRENYL_SYNTHASE_2"/>
    <property type="match status" value="1"/>
</dbReference>
<keyword evidence="5" id="KW-0460">Magnesium</keyword>
<dbReference type="RefSeq" id="WP_323303867.1">
    <property type="nucleotide sequence ID" value="NZ_JAYGHX010000001.1"/>
</dbReference>
<dbReference type="Gene3D" id="1.10.600.10">
    <property type="entry name" value="Farnesyl Diphosphate Synthase"/>
    <property type="match status" value="1"/>
</dbReference>
<evidence type="ECO:0000256" key="4">
    <source>
        <dbReference type="ARBA" id="ARBA00022723"/>
    </source>
</evidence>
<dbReference type="Proteomes" id="UP001304461">
    <property type="component" value="Unassembled WGS sequence"/>
</dbReference>
<dbReference type="SFLD" id="SFLDS00005">
    <property type="entry name" value="Isoprenoid_Synthase_Type_I"/>
    <property type="match status" value="1"/>
</dbReference>
<dbReference type="PROSITE" id="PS00723">
    <property type="entry name" value="POLYPRENYL_SYNTHASE_1"/>
    <property type="match status" value="1"/>
</dbReference>
<evidence type="ECO:0000256" key="6">
    <source>
        <dbReference type="RuleBase" id="RU004466"/>
    </source>
</evidence>
<comment type="similarity">
    <text evidence="2 6">Belongs to the FPP/GGPP synthase family.</text>
</comment>
<keyword evidence="3 6" id="KW-0808">Transferase</keyword>
<evidence type="ECO:0000256" key="3">
    <source>
        <dbReference type="ARBA" id="ARBA00022679"/>
    </source>
</evidence>
<comment type="cofactor">
    <cofactor evidence="1">
        <name>Mg(2+)</name>
        <dbReference type="ChEBI" id="CHEBI:18420"/>
    </cofactor>
</comment>
<dbReference type="InterPro" id="IPR008949">
    <property type="entry name" value="Isoprenoid_synthase_dom_sf"/>
</dbReference>
<dbReference type="SUPFAM" id="SSF48576">
    <property type="entry name" value="Terpenoid synthases"/>
    <property type="match status" value="1"/>
</dbReference>
<protein>
    <submittedName>
        <fullName evidence="7">Polyprenyl synthetase family protein</fullName>
    </submittedName>
</protein>
<gene>
    <name evidence="7" type="ORF">VB738_00515</name>
</gene>
<dbReference type="PANTHER" id="PTHR12001:SF85">
    <property type="entry name" value="SHORT CHAIN ISOPRENYL DIPHOSPHATE SYNTHASE"/>
    <property type="match status" value="1"/>
</dbReference>
<dbReference type="SFLD" id="SFLDG01017">
    <property type="entry name" value="Polyprenyl_Transferase_Like"/>
    <property type="match status" value="1"/>
</dbReference>
<reference evidence="7 8" key="1">
    <citation type="submission" date="2023-12" db="EMBL/GenBank/DDBJ databases">
        <title>Baltic Sea Cyanobacteria.</title>
        <authorList>
            <person name="Delbaje E."/>
            <person name="Fewer D.P."/>
            <person name="Shishido T.K."/>
        </authorList>
    </citation>
    <scope>NUCLEOTIDE SEQUENCE [LARGE SCALE GENOMIC DNA]</scope>
    <source>
        <strain evidence="7 8">UHCC 0139</strain>
    </source>
</reference>
<keyword evidence="8" id="KW-1185">Reference proteome</keyword>
<dbReference type="PANTHER" id="PTHR12001">
    <property type="entry name" value="GERANYLGERANYL PYROPHOSPHATE SYNTHASE"/>
    <property type="match status" value="1"/>
</dbReference>
<evidence type="ECO:0000256" key="2">
    <source>
        <dbReference type="ARBA" id="ARBA00006706"/>
    </source>
</evidence>
<dbReference type="InterPro" id="IPR033749">
    <property type="entry name" value="Polyprenyl_synt_CS"/>
</dbReference>
<dbReference type="InterPro" id="IPR000092">
    <property type="entry name" value="Polyprenyl_synt"/>
</dbReference>
<comment type="caution">
    <text evidence="7">The sequence shown here is derived from an EMBL/GenBank/DDBJ whole genome shotgun (WGS) entry which is preliminary data.</text>
</comment>
<evidence type="ECO:0000313" key="8">
    <source>
        <dbReference type="Proteomes" id="UP001304461"/>
    </source>
</evidence>